<name>A0A2I2GL65_9EURO</name>
<dbReference type="InterPro" id="IPR001810">
    <property type="entry name" value="F-box_dom"/>
</dbReference>
<keyword evidence="4" id="KW-1185">Reference proteome</keyword>
<protein>
    <recommendedName>
        <fullName evidence="2">F-box domain-containing protein</fullName>
    </recommendedName>
</protein>
<dbReference type="RefSeq" id="XP_024708891.1">
    <property type="nucleotide sequence ID" value="XM_024851206.1"/>
</dbReference>
<evidence type="ECO:0000313" key="4">
    <source>
        <dbReference type="Proteomes" id="UP000234275"/>
    </source>
</evidence>
<accession>A0A2I2GL65</accession>
<dbReference type="CDD" id="cd09917">
    <property type="entry name" value="F-box_SF"/>
    <property type="match status" value="1"/>
</dbReference>
<dbReference type="STRING" id="1392250.A0A2I2GL65"/>
<dbReference type="Gene3D" id="3.80.10.10">
    <property type="entry name" value="Ribonuclease Inhibitor"/>
    <property type="match status" value="1"/>
</dbReference>
<dbReference type="Pfam" id="PF00646">
    <property type="entry name" value="F-box"/>
    <property type="match status" value="1"/>
</dbReference>
<dbReference type="InterPro" id="IPR032675">
    <property type="entry name" value="LRR_dom_sf"/>
</dbReference>
<dbReference type="SUPFAM" id="SSF81383">
    <property type="entry name" value="F-box domain"/>
    <property type="match status" value="1"/>
</dbReference>
<evidence type="ECO:0000313" key="3">
    <source>
        <dbReference type="EMBL" id="PLB53589.1"/>
    </source>
</evidence>
<feature type="compositionally biased region" description="Acidic residues" evidence="1">
    <location>
        <begin position="399"/>
        <end position="409"/>
    </location>
</feature>
<gene>
    <name evidence="3" type="ORF">P170DRAFT_451648</name>
</gene>
<proteinExistence type="predicted"/>
<feature type="region of interest" description="Disordered" evidence="1">
    <location>
        <begin position="379"/>
        <end position="433"/>
    </location>
</feature>
<comment type="caution">
    <text evidence="3">The sequence shown here is derived from an EMBL/GenBank/DDBJ whole genome shotgun (WGS) entry which is preliminary data.</text>
</comment>
<dbReference type="VEuPathDB" id="FungiDB:P170DRAFT_451648"/>
<evidence type="ECO:0000256" key="1">
    <source>
        <dbReference type="SAM" id="MobiDB-lite"/>
    </source>
</evidence>
<dbReference type="SUPFAM" id="SSF52047">
    <property type="entry name" value="RNI-like"/>
    <property type="match status" value="1"/>
</dbReference>
<dbReference type="AlphaFoldDB" id="A0A2I2GL65"/>
<dbReference type="Proteomes" id="UP000234275">
    <property type="component" value="Unassembled WGS sequence"/>
</dbReference>
<organism evidence="3 4">
    <name type="scientific">Aspergillus steynii IBT 23096</name>
    <dbReference type="NCBI Taxonomy" id="1392250"/>
    <lineage>
        <taxon>Eukaryota</taxon>
        <taxon>Fungi</taxon>
        <taxon>Dikarya</taxon>
        <taxon>Ascomycota</taxon>
        <taxon>Pezizomycotina</taxon>
        <taxon>Eurotiomycetes</taxon>
        <taxon>Eurotiomycetidae</taxon>
        <taxon>Eurotiales</taxon>
        <taxon>Aspergillaceae</taxon>
        <taxon>Aspergillus</taxon>
        <taxon>Aspergillus subgen. Circumdati</taxon>
    </lineage>
</organism>
<evidence type="ECO:0000259" key="2">
    <source>
        <dbReference type="Pfam" id="PF00646"/>
    </source>
</evidence>
<feature type="domain" description="F-box" evidence="2">
    <location>
        <begin position="4"/>
        <end position="42"/>
    </location>
</feature>
<reference evidence="3 4" key="1">
    <citation type="submission" date="2016-12" db="EMBL/GenBank/DDBJ databases">
        <title>The genomes of Aspergillus section Nigri reveals drivers in fungal speciation.</title>
        <authorList>
            <consortium name="DOE Joint Genome Institute"/>
            <person name="Vesth T.C."/>
            <person name="Nybo J."/>
            <person name="Theobald S."/>
            <person name="Brandl J."/>
            <person name="Frisvad J.C."/>
            <person name="Nielsen K.F."/>
            <person name="Lyhne E.K."/>
            <person name="Kogle M.E."/>
            <person name="Kuo A."/>
            <person name="Riley R."/>
            <person name="Clum A."/>
            <person name="Nolan M."/>
            <person name="Lipzen A."/>
            <person name="Salamov A."/>
            <person name="Henrissat B."/>
            <person name="Wiebenga A."/>
            <person name="De Vries R.P."/>
            <person name="Grigoriev I.V."/>
            <person name="Mortensen U.H."/>
            <person name="Andersen M.R."/>
            <person name="Baker S.E."/>
        </authorList>
    </citation>
    <scope>NUCLEOTIDE SEQUENCE [LARGE SCALE GENOMIC DNA]</scope>
    <source>
        <strain evidence="3 4">IBT 23096</strain>
    </source>
</reference>
<dbReference type="InterPro" id="IPR036047">
    <property type="entry name" value="F-box-like_dom_sf"/>
</dbReference>
<sequence length="433" mass="48030">MAWITLPPEVFEIILTYLDLDSVKALRLTSRQLAQSCIGPHFLRCIQQPVFDVSSSNLRSLRALACNPALSKVIHSLTFIATSLDSSELEKIVESGSNVEQQKERASESSSEVIGLIQIGLKGFSKLNSIYLDAAVITGRTQRESAGKEQWHLLWMRASHVFSLVVTTMVQSGTSVKKLNAYRPTPRCCIPSGHITTYASGLSQRELDILGMRLESLQLSISGEVQKVPETSELDGDNLSEYEKASRFAFGSSLGLFSCDDPCAVLADGTTGITSLLRSAPALRELDLSFRRTTTGELLRSYDRLVESIACETRFPALEKCALCGFQAKGEPILLFLQKHPDLRSFTLRECTLTIGSWMPIFYHLCQSMPRLDSLSLSNLNGKHMQNPKHASRGMNDQTQEEEDEEQEVDGIVNLQPIWDTGRPSRETSFSMG</sequence>
<dbReference type="GeneID" id="36558905"/>
<dbReference type="OrthoDB" id="3886018at2759"/>
<dbReference type="EMBL" id="MSFO01000001">
    <property type="protein sequence ID" value="PLB53589.1"/>
    <property type="molecule type" value="Genomic_DNA"/>
</dbReference>